<protein>
    <submittedName>
        <fullName evidence="2">Ribonuclease</fullName>
    </submittedName>
</protein>
<dbReference type="AlphaFoldDB" id="A0A1E5CUF1"/>
<proteinExistence type="predicted"/>
<evidence type="ECO:0000313" key="2">
    <source>
        <dbReference type="EMBL" id="OEE73539.1"/>
    </source>
</evidence>
<accession>A0A1E5CUF1</accession>
<feature type="chain" id="PRO_5009173291" evidence="1">
    <location>
        <begin position="19"/>
        <end position="178"/>
    </location>
</feature>
<sequence length="178" mass="19766">MNKWIMLLSIFLSSNVLANQIVTLENGQQIQLNDDFTWEYLSAKSEETTDVVAIPLASKKAGTQFKVGANKHILQLSDSGIDILLQSASYESGTLIIPTSITNQSSQSIVLIDLEVEILDSQGVSLLKTEVAIWKSIKRIADTYLRPQSSESGRNLVFEVPQHTDYQINVNVLNVESR</sequence>
<feature type="signal peptide" evidence="1">
    <location>
        <begin position="1"/>
        <end position="18"/>
    </location>
</feature>
<dbReference type="EMBL" id="AJYW02000239">
    <property type="protein sequence ID" value="OEE73539.1"/>
    <property type="molecule type" value="Genomic_DNA"/>
</dbReference>
<keyword evidence="1" id="KW-0732">Signal</keyword>
<dbReference type="InterPro" id="IPR021501">
    <property type="entry name" value="DUF3157"/>
</dbReference>
<dbReference type="Pfam" id="PF11355">
    <property type="entry name" value="DUF3157"/>
    <property type="match status" value="1"/>
</dbReference>
<comment type="caution">
    <text evidence="2">The sequence shown here is derived from an EMBL/GenBank/DDBJ whole genome shotgun (WGS) entry which is preliminary data.</text>
</comment>
<evidence type="ECO:0000256" key="1">
    <source>
        <dbReference type="SAM" id="SignalP"/>
    </source>
</evidence>
<gene>
    <name evidence="2" type="ORF">A130_06985</name>
</gene>
<dbReference type="Proteomes" id="UP000094165">
    <property type="component" value="Unassembled WGS sequence"/>
</dbReference>
<keyword evidence="3" id="KW-1185">Reference proteome</keyword>
<reference evidence="2 3" key="1">
    <citation type="journal article" date="2012" name="Science">
        <title>Ecological populations of bacteria act as socially cohesive units of antibiotic production and resistance.</title>
        <authorList>
            <person name="Cordero O.X."/>
            <person name="Wildschutte H."/>
            <person name="Kirkup B."/>
            <person name="Proehl S."/>
            <person name="Ngo L."/>
            <person name="Hussain F."/>
            <person name="Le Roux F."/>
            <person name="Mincer T."/>
            <person name="Polz M.F."/>
        </authorList>
    </citation>
    <scope>NUCLEOTIDE SEQUENCE [LARGE SCALE GENOMIC DNA]</scope>
    <source>
        <strain evidence="2 3">FF-238</strain>
    </source>
</reference>
<dbReference type="RefSeq" id="WP_017051907.1">
    <property type="nucleotide sequence ID" value="NZ_AJYW02000239.1"/>
</dbReference>
<name>A0A1E5CUF1_9VIBR</name>
<organism evidence="2 3">
    <name type="scientific">Vibrio genomosp. F6 str. FF-238</name>
    <dbReference type="NCBI Taxonomy" id="1191298"/>
    <lineage>
        <taxon>Bacteria</taxon>
        <taxon>Pseudomonadati</taxon>
        <taxon>Pseudomonadota</taxon>
        <taxon>Gammaproteobacteria</taxon>
        <taxon>Vibrionales</taxon>
        <taxon>Vibrionaceae</taxon>
        <taxon>Vibrio</taxon>
    </lineage>
</organism>
<evidence type="ECO:0000313" key="3">
    <source>
        <dbReference type="Proteomes" id="UP000094165"/>
    </source>
</evidence>